<dbReference type="Gene3D" id="1.10.405.10">
    <property type="entry name" value="Guanine Nucleotide Dissociation Inhibitor, domain 1"/>
    <property type="match status" value="1"/>
</dbReference>
<dbReference type="InterPro" id="IPR050703">
    <property type="entry name" value="Flavin_MAO"/>
</dbReference>
<dbReference type="GO" id="GO:0097621">
    <property type="term" value="F:monoamine oxidase activity"/>
    <property type="evidence" value="ECO:0007669"/>
    <property type="project" value="UniProtKB-EC"/>
</dbReference>
<dbReference type="EC" id="1.4.3.-" evidence="6"/>
<dbReference type="KEGG" id="pchm:VFPPC_10257"/>
<feature type="binding site" evidence="5">
    <location>
        <position position="427"/>
    </location>
    <ligand>
        <name>FAD</name>
        <dbReference type="ChEBI" id="CHEBI:57692"/>
    </ligand>
</feature>
<keyword evidence="6" id="KW-0274">FAD</keyword>
<feature type="binding site" evidence="5">
    <location>
        <position position="237"/>
    </location>
    <ligand>
        <name>FAD</name>
        <dbReference type="ChEBI" id="CHEBI:57692"/>
    </ligand>
</feature>
<dbReference type="PANTHER" id="PTHR43563">
    <property type="entry name" value="AMINE OXIDASE"/>
    <property type="match status" value="1"/>
</dbReference>
<dbReference type="Gene3D" id="3.50.50.60">
    <property type="entry name" value="FAD/NAD(P)-binding domain"/>
    <property type="match status" value="1"/>
</dbReference>
<dbReference type="PRINTS" id="PR00757">
    <property type="entry name" value="AMINEOXDASEF"/>
</dbReference>
<comment type="catalytic activity">
    <reaction evidence="4">
        <text>a secondary aliphatic amine + O2 + H2O = a primary amine + an aldehyde + H2O2</text>
        <dbReference type="Rhea" id="RHEA:26414"/>
        <dbReference type="ChEBI" id="CHEBI:15377"/>
        <dbReference type="ChEBI" id="CHEBI:15379"/>
        <dbReference type="ChEBI" id="CHEBI:16240"/>
        <dbReference type="ChEBI" id="CHEBI:17478"/>
        <dbReference type="ChEBI" id="CHEBI:58855"/>
        <dbReference type="ChEBI" id="CHEBI:65296"/>
        <dbReference type="EC" id="1.4.3.4"/>
    </reaction>
</comment>
<evidence type="ECO:0000313" key="8">
    <source>
        <dbReference type="EMBL" id="OAQ59229.1"/>
    </source>
</evidence>
<feature type="binding site" evidence="5">
    <location>
        <begin position="35"/>
        <end position="36"/>
    </location>
    <ligand>
        <name>FAD</name>
        <dbReference type="ChEBI" id="CHEBI:57692"/>
    </ligand>
</feature>
<dbReference type="InterPro" id="IPR036188">
    <property type="entry name" value="FAD/NAD-bd_sf"/>
</dbReference>
<dbReference type="Gene3D" id="3.90.660.10">
    <property type="match status" value="1"/>
</dbReference>
<sequence>MPTNTYDCIIVGAGYAGLSAAKALSENGKSILVLEARDRVGGRAWTKHLDDGTYEDYGAMFLGVQQPNMYKLASEYDIRTYDVPLQGKSVFRYKGQTKKYSSDLLPPLPIWGLIDAGRVLKTFENMSAKVNLEEPWKTENAKKLDHQTLAEWVRLKSWTRSGKDIMRLPFELIWGADISQVSMLHALWYCKAGVSLTVLSTNDQGAQMQLMVGGGQAVANCIQKQLGSGAVHLEEPVTAVDHQDEDEHVVVKTAKGVYTANRVIFATPPPIILKVDFTPPLPTQKVKLLESMPMGKYWKIMATYSKPFWREMGLRGEVVSPDGYIGLMNDVSPIDGEYGMVIGFIAASKALAFLEMTQQQREKIVLQELGSGFGSEGGKPTRLSIHSMMNEKWSGGCPVGVPLPGTWTSLGEWVRKPIGRVHWAGTETSTSWSGYMEGAVCSGLRAAAEVMAVMGKK</sequence>
<evidence type="ECO:0000259" key="7">
    <source>
        <dbReference type="Pfam" id="PF01593"/>
    </source>
</evidence>
<feature type="binding site" evidence="5">
    <location>
        <position position="344"/>
    </location>
    <ligand>
        <name>substrate</name>
    </ligand>
</feature>
<evidence type="ECO:0000256" key="6">
    <source>
        <dbReference type="RuleBase" id="RU362067"/>
    </source>
</evidence>
<organism evidence="8 9">
    <name type="scientific">Pochonia chlamydosporia 170</name>
    <dbReference type="NCBI Taxonomy" id="1380566"/>
    <lineage>
        <taxon>Eukaryota</taxon>
        <taxon>Fungi</taxon>
        <taxon>Dikarya</taxon>
        <taxon>Ascomycota</taxon>
        <taxon>Pezizomycotina</taxon>
        <taxon>Sordariomycetes</taxon>
        <taxon>Hypocreomycetidae</taxon>
        <taxon>Hypocreales</taxon>
        <taxon>Clavicipitaceae</taxon>
        <taxon>Pochonia</taxon>
    </lineage>
</organism>
<reference evidence="8 9" key="1">
    <citation type="journal article" date="2016" name="PLoS Pathog.">
        <title>Biosynthesis of antibiotic leucinostatins in bio-control fungus Purpureocillium lilacinum and their inhibition on phytophthora revealed by genome mining.</title>
        <authorList>
            <person name="Wang G."/>
            <person name="Liu Z."/>
            <person name="Lin R."/>
            <person name="Li E."/>
            <person name="Mao Z."/>
            <person name="Ling J."/>
            <person name="Yang Y."/>
            <person name="Yin W.B."/>
            <person name="Xie B."/>
        </authorList>
    </citation>
    <scope>NUCLEOTIDE SEQUENCE [LARGE SCALE GENOMIC DNA]</scope>
    <source>
        <strain evidence="8">170</strain>
    </source>
</reference>
<protein>
    <recommendedName>
        <fullName evidence="6">Amine oxidase</fullName>
        <ecNumber evidence="6">1.4.3.-</ecNumber>
    </recommendedName>
</protein>
<dbReference type="OrthoDB" id="5046242at2759"/>
<evidence type="ECO:0000256" key="1">
    <source>
        <dbReference type="ARBA" id="ARBA00001974"/>
    </source>
</evidence>
<dbReference type="SUPFAM" id="SSF51905">
    <property type="entry name" value="FAD/NAD(P)-binding domain"/>
    <property type="match status" value="1"/>
</dbReference>
<keyword evidence="3 6" id="KW-0560">Oxidoreductase</keyword>
<dbReference type="InterPro" id="IPR001613">
    <property type="entry name" value="Flavin_amine_oxidase"/>
</dbReference>
<comment type="cofactor">
    <cofactor evidence="1 6">
        <name>FAD</name>
        <dbReference type="ChEBI" id="CHEBI:57692"/>
    </cofactor>
</comment>
<evidence type="ECO:0000256" key="2">
    <source>
        <dbReference type="ARBA" id="ARBA00005995"/>
    </source>
</evidence>
<keyword evidence="6" id="KW-0285">Flavoprotein</keyword>
<keyword evidence="9" id="KW-1185">Reference proteome</keyword>
<dbReference type="PANTHER" id="PTHR43563:SF1">
    <property type="entry name" value="AMINE OXIDASE [FLAVIN-CONTAINING] B"/>
    <property type="match status" value="1"/>
</dbReference>
<gene>
    <name evidence="8" type="ORF">VFPPC_10257</name>
</gene>
<evidence type="ECO:0000313" key="9">
    <source>
        <dbReference type="Proteomes" id="UP000078397"/>
    </source>
</evidence>
<proteinExistence type="inferred from homology"/>
<comment type="similarity">
    <text evidence="2 6">Belongs to the flavin monoamine oxidase family.</text>
</comment>
<dbReference type="AlphaFoldDB" id="A0A179F2B2"/>
<evidence type="ECO:0000256" key="3">
    <source>
        <dbReference type="ARBA" id="ARBA00023002"/>
    </source>
</evidence>
<evidence type="ECO:0000256" key="5">
    <source>
        <dbReference type="PIRSR" id="PIRSR601613-1"/>
    </source>
</evidence>
<dbReference type="STRING" id="1380566.A0A179F2B2"/>
<dbReference type="InterPro" id="IPR002937">
    <property type="entry name" value="Amino_oxidase"/>
</dbReference>
<dbReference type="Proteomes" id="UP000078397">
    <property type="component" value="Unassembled WGS sequence"/>
</dbReference>
<name>A0A179F2B2_METCM</name>
<accession>A0A179F2B2</accession>
<evidence type="ECO:0000256" key="4">
    <source>
        <dbReference type="ARBA" id="ARBA00048448"/>
    </source>
</evidence>
<dbReference type="GeneID" id="28852649"/>
<dbReference type="EMBL" id="LSBJ02000010">
    <property type="protein sequence ID" value="OAQ59229.1"/>
    <property type="molecule type" value="Genomic_DNA"/>
</dbReference>
<dbReference type="SUPFAM" id="SSF54373">
    <property type="entry name" value="FAD-linked reductases, C-terminal domain"/>
    <property type="match status" value="1"/>
</dbReference>
<dbReference type="Pfam" id="PF01593">
    <property type="entry name" value="Amino_oxidase"/>
    <property type="match status" value="1"/>
</dbReference>
<feature type="domain" description="Amine oxidase" evidence="7">
    <location>
        <begin position="16"/>
        <end position="451"/>
    </location>
</feature>
<comment type="caution">
    <text evidence="8">The sequence shown here is derived from an EMBL/GenBank/DDBJ whole genome shotgun (WGS) entry which is preliminary data.</text>
</comment>
<dbReference type="RefSeq" id="XP_018137284.1">
    <property type="nucleotide sequence ID" value="XM_018288655.1"/>
</dbReference>